<comment type="caution">
    <text evidence="2">The sequence shown here is derived from an EMBL/GenBank/DDBJ whole genome shotgun (WGS) entry which is preliminary data.</text>
</comment>
<dbReference type="SUPFAM" id="SSF49785">
    <property type="entry name" value="Galactose-binding domain-like"/>
    <property type="match status" value="1"/>
</dbReference>
<feature type="region of interest" description="Disordered" evidence="1">
    <location>
        <begin position="154"/>
        <end position="185"/>
    </location>
</feature>
<reference evidence="2 3" key="1">
    <citation type="submission" date="2015-07" db="EMBL/GenBank/DDBJ databases">
        <authorList>
            <person name="Ju K.-S."/>
            <person name="Doroghazi J.R."/>
            <person name="Metcalf W.W."/>
        </authorList>
    </citation>
    <scope>NUCLEOTIDE SEQUENCE [LARGE SCALE GENOMIC DNA]</scope>
    <source>
        <strain evidence="2 3">NRRL B-3589</strain>
    </source>
</reference>
<dbReference type="InterPro" id="IPR008979">
    <property type="entry name" value="Galactose-bd-like_sf"/>
</dbReference>
<dbReference type="Proteomes" id="UP000037020">
    <property type="component" value="Unassembled WGS sequence"/>
</dbReference>
<sequence length="228" mass="23930">TAPPTPPPPPPLQSRTGKALKWSVSALLIAALGLGSWQLADTLLKDEHDKDNPPSSQSGHSNTDKKPVIKPLPISGATEFSPLDGPTGKNPQNAVDGDPGTAWITGQFFGWAEFGNRSNRKDGSGIVVDLGSVKNVSDVHVDMYRPGQTTEILAADPSASGNPSTLSDFPQRVSKSEKAGSSMDTKLKKPVRTRYLLIHVTALPPDGTGSGTQTGYRGGIAEIKVKGS</sequence>
<keyword evidence="2" id="KW-0723">Serine/threonine-protein kinase</keyword>
<dbReference type="GO" id="GO:0004674">
    <property type="term" value="F:protein serine/threonine kinase activity"/>
    <property type="evidence" value="ECO:0007669"/>
    <property type="project" value="UniProtKB-KW"/>
</dbReference>
<dbReference type="Gene3D" id="2.60.120.260">
    <property type="entry name" value="Galactose-binding domain-like"/>
    <property type="match status" value="1"/>
</dbReference>
<name>A0ABR5IV54_9ACTN</name>
<feature type="region of interest" description="Disordered" evidence="1">
    <location>
        <begin position="45"/>
        <end position="99"/>
    </location>
</feature>
<evidence type="ECO:0000256" key="1">
    <source>
        <dbReference type="SAM" id="MobiDB-lite"/>
    </source>
</evidence>
<evidence type="ECO:0000313" key="3">
    <source>
        <dbReference type="Proteomes" id="UP000037020"/>
    </source>
</evidence>
<protein>
    <submittedName>
        <fullName evidence="2">Serine/threonine protein kinase</fullName>
    </submittedName>
</protein>
<keyword evidence="3" id="KW-1185">Reference proteome</keyword>
<keyword evidence="2" id="KW-0418">Kinase</keyword>
<feature type="compositionally biased region" description="Polar residues" evidence="1">
    <location>
        <begin position="159"/>
        <end position="168"/>
    </location>
</feature>
<feature type="non-terminal residue" evidence="2">
    <location>
        <position position="1"/>
    </location>
</feature>
<keyword evidence="2" id="KW-0808">Transferase</keyword>
<organism evidence="2 3">
    <name type="scientific">Streptomyces varsoviensis</name>
    <dbReference type="NCBI Taxonomy" id="67373"/>
    <lineage>
        <taxon>Bacteria</taxon>
        <taxon>Bacillati</taxon>
        <taxon>Actinomycetota</taxon>
        <taxon>Actinomycetes</taxon>
        <taxon>Kitasatosporales</taxon>
        <taxon>Streptomycetaceae</taxon>
        <taxon>Streptomyces</taxon>
    </lineage>
</organism>
<gene>
    <name evidence="2" type="ORF">ADK38_38930</name>
</gene>
<evidence type="ECO:0000313" key="2">
    <source>
        <dbReference type="EMBL" id="KOG83208.1"/>
    </source>
</evidence>
<accession>A0ABR5IV54</accession>
<proteinExistence type="predicted"/>
<dbReference type="EMBL" id="LGUT01003687">
    <property type="protein sequence ID" value="KOG83208.1"/>
    <property type="molecule type" value="Genomic_DNA"/>
</dbReference>